<dbReference type="Proteomes" id="UP000613011">
    <property type="component" value="Unassembled WGS sequence"/>
</dbReference>
<reference evidence="2" key="1">
    <citation type="submission" date="2021-01" db="EMBL/GenBank/DDBJ databases">
        <title>Ramlibacter sp. strain AW1 16S ribosomal RNA gene Genome sequencing and assembly.</title>
        <authorList>
            <person name="Kang M."/>
        </authorList>
    </citation>
    <scope>NUCLEOTIDE SEQUENCE</scope>
    <source>
        <strain evidence="2">AW1</strain>
    </source>
</reference>
<evidence type="ECO:0000313" key="3">
    <source>
        <dbReference type="Proteomes" id="UP000613011"/>
    </source>
</evidence>
<keyword evidence="3" id="KW-1185">Reference proteome</keyword>
<dbReference type="RefSeq" id="WP_201685057.1">
    <property type="nucleotide sequence ID" value="NZ_JAEQNA010000006.1"/>
</dbReference>
<sequence>MATPAPGPAAPAHPGTDEEVVQPTPVPDEDGPHDVPDETVIEHTLPSRPATGPGKMPMAD</sequence>
<dbReference type="EMBL" id="JAEQNA010000006">
    <property type="protein sequence ID" value="MBL0421983.1"/>
    <property type="molecule type" value="Genomic_DNA"/>
</dbReference>
<name>A0A936ZR70_9BURK</name>
<proteinExistence type="predicted"/>
<feature type="region of interest" description="Disordered" evidence="1">
    <location>
        <begin position="1"/>
        <end position="60"/>
    </location>
</feature>
<evidence type="ECO:0000313" key="2">
    <source>
        <dbReference type="EMBL" id="MBL0421983.1"/>
    </source>
</evidence>
<dbReference type="AlphaFoldDB" id="A0A936ZR70"/>
<organism evidence="2 3">
    <name type="scientific">Ramlibacter aurantiacus</name>
    <dbReference type="NCBI Taxonomy" id="2801330"/>
    <lineage>
        <taxon>Bacteria</taxon>
        <taxon>Pseudomonadati</taxon>
        <taxon>Pseudomonadota</taxon>
        <taxon>Betaproteobacteria</taxon>
        <taxon>Burkholderiales</taxon>
        <taxon>Comamonadaceae</taxon>
        <taxon>Ramlibacter</taxon>
    </lineage>
</organism>
<gene>
    <name evidence="2" type="ORF">JI739_16655</name>
</gene>
<feature type="compositionally biased region" description="Pro residues" evidence="1">
    <location>
        <begin position="1"/>
        <end position="11"/>
    </location>
</feature>
<protein>
    <submittedName>
        <fullName evidence="2">Uncharacterized protein</fullName>
    </submittedName>
</protein>
<evidence type="ECO:0000256" key="1">
    <source>
        <dbReference type="SAM" id="MobiDB-lite"/>
    </source>
</evidence>
<comment type="caution">
    <text evidence="2">The sequence shown here is derived from an EMBL/GenBank/DDBJ whole genome shotgun (WGS) entry which is preliminary data.</text>
</comment>
<accession>A0A936ZR70</accession>